<keyword evidence="2" id="KW-1185">Reference proteome</keyword>
<name>A0A8R1TUC1_ONCVO</name>
<dbReference type="EMBL" id="CMVM020000134">
    <property type="status" value="NOT_ANNOTATED_CDS"/>
    <property type="molecule type" value="Genomic_DNA"/>
</dbReference>
<proteinExistence type="predicted"/>
<dbReference type="Proteomes" id="UP000024404">
    <property type="component" value="Unassembled WGS sequence"/>
</dbReference>
<dbReference type="AlphaFoldDB" id="A0A8R1TUC1"/>
<reference evidence="2" key="1">
    <citation type="submission" date="2013-10" db="EMBL/GenBank/DDBJ databases">
        <title>Genome sequencing of Onchocerca volvulus.</title>
        <authorList>
            <person name="Cotton J."/>
            <person name="Tsai J."/>
            <person name="Stanley E."/>
            <person name="Tracey A."/>
            <person name="Holroyd N."/>
            <person name="Lustigman S."/>
            <person name="Berriman M."/>
        </authorList>
    </citation>
    <scope>NUCLEOTIDE SEQUENCE</scope>
</reference>
<accession>A0A8R1TUC1</accession>
<evidence type="ECO:0000313" key="1">
    <source>
        <dbReference type="EnsemblMetazoa" id="OVOC4501.1"/>
    </source>
</evidence>
<dbReference type="EnsemblMetazoa" id="OVOC4501.1">
    <property type="protein sequence ID" value="OVOC4501.1"/>
    <property type="gene ID" value="WBGene00241310"/>
</dbReference>
<reference evidence="1" key="2">
    <citation type="submission" date="2022-06" db="UniProtKB">
        <authorList>
            <consortium name="EnsemblMetazoa"/>
        </authorList>
    </citation>
    <scope>IDENTIFICATION</scope>
</reference>
<protein>
    <submittedName>
        <fullName evidence="1">Uncharacterized protein</fullName>
    </submittedName>
</protein>
<evidence type="ECO:0000313" key="2">
    <source>
        <dbReference type="Proteomes" id="UP000024404"/>
    </source>
</evidence>
<organism evidence="1 2">
    <name type="scientific">Onchocerca volvulus</name>
    <dbReference type="NCBI Taxonomy" id="6282"/>
    <lineage>
        <taxon>Eukaryota</taxon>
        <taxon>Metazoa</taxon>
        <taxon>Ecdysozoa</taxon>
        <taxon>Nematoda</taxon>
        <taxon>Chromadorea</taxon>
        <taxon>Rhabditida</taxon>
        <taxon>Spirurina</taxon>
        <taxon>Spiruromorpha</taxon>
        <taxon>Filarioidea</taxon>
        <taxon>Onchocercidae</taxon>
        <taxon>Onchocerca</taxon>
    </lineage>
</organism>
<sequence>MLDTTQTRFKKVVNTGKGTSFQDPSICMFRNVPCIISNLFLNTPYRTGGRRIFEYCLAMNDRSVISLILLRSNHYENKQYSRLFALILFRMTLRLYYSLGFSERIPQYCFLNKNKITCLNSLFNKCINDVDLLYELPSFSSVQIARKLKNEKLQMWNQVNSHLAKHQSLLLHSNHVSPSANMFMLFLRKIWTSKDN</sequence>